<gene>
    <name evidence="1" type="ORF">Q4Q35_10705</name>
</gene>
<dbReference type="InterPro" id="IPR023393">
    <property type="entry name" value="START-like_dom_sf"/>
</dbReference>
<keyword evidence="2" id="KW-1185">Reference proteome</keyword>
<dbReference type="Gene3D" id="3.30.530.20">
    <property type="match status" value="1"/>
</dbReference>
<dbReference type="RefSeq" id="WP_303277966.1">
    <property type="nucleotide sequence ID" value="NZ_JAUOEK010000118.1"/>
</dbReference>
<dbReference type="SUPFAM" id="SSF55961">
    <property type="entry name" value="Bet v1-like"/>
    <property type="match status" value="1"/>
</dbReference>
<protein>
    <submittedName>
        <fullName evidence="1">SRPBCC family protein</fullName>
    </submittedName>
</protein>
<name>A0ABT8WAZ1_9FLAO</name>
<proteinExistence type="predicted"/>
<sequence length="165" mass="19272">MKGKYQFTNSVEIDAPKAVVWPFIDNSKEMENWSDFVPSVEIQLKESQVKESLNSVRKVDVIFGKKSGYFMERRIVHEEGSKIGYHIYEDTVGFKKFLKQASFIIEISSITDKKTLLRWSFYQQVNGVLGWLVHPMFKKTQAKGNNENLQKLKTLVEKSFQQNLR</sequence>
<dbReference type="EMBL" id="JAUOEK010000118">
    <property type="protein sequence ID" value="MDO5970275.1"/>
    <property type="molecule type" value="Genomic_DNA"/>
</dbReference>
<organism evidence="1 2">
    <name type="scientific">Flavivirga aquimarina</name>
    <dbReference type="NCBI Taxonomy" id="2027862"/>
    <lineage>
        <taxon>Bacteria</taxon>
        <taxon>Pseudomonadati</taxon>
        <taxon>Bacteroidota</taxon>
        <taxon>Flavobacteriia</taxon>
        <taxon>Flavobacteriales</taxon>
        <taxon>Flavobacteriaceae</taxon>
        <taxon>Flavivirga</taxon>
    </lineage>
</organism>
<evidence type="ECO:0000313" key="2">
    <source>
        <dbReference type="Proteomes" id="UP001176883"/>
    </source>
</evidence>
<dbReference type="CDD" id="cd07821">
    <property type="entry name" value="PYR_PYL_RCAR_like"/>
    <property type="match status" value="1"/>
</dbReference>
<comment type="caution">
    <text evidence="1">The sequence shown here is derived from an EMBL/GenBank/DDBJ whole genome shotgun (WGS) entry which is preliminary data.</text>
</comment>
<dbReference type="Pfam" id="PF10604">
    <property type="entry name" value="Polyketide_cyc2"/>
    <property type="match status" value="1"/>
</dbReference>
<reference evidence="1" key="1">
    <citation type="submission" date="2023-07" db="EMBL/GenBank/DDBJ databases">
        <title>Two novel species in the genus Flavivirga.</title>
        <authorList>
            <person name="Kwon K."/>
        </authorList>
    </citation>
    <scope>NUCLEOTIDE SEQUENCE</scope>
    <source>
        <strain evidence="1">KCTC 52353</strain>
    </source>
</reference>
<accession>A0ABT8WAZ1</accession>
<dbReference type="Proteomes" id="UP001176883">
    <property type="component" value="Unassembled WGS sequence"/>
</dbReference>
<evidence type="ECO:0000313" key="1">
    <source>
        <dbReference type="EMBL" id="MDO5970275.1"/>
    </source>
</evidence>
<dbReference type="InterPro" id="IPR019587">
    <property type="entry name" value="Polyketide_cyclase/dehydratase"/>
</dbReference>